<dbReference type="AlphaFoldDB" id="A0A0M9GM72"/>
<accession>A0A0M9GM72</accession>
<dbReference type="Gene3D" id="3.30.450.20">
    <property type="entry name" value="PAS domain"/>
    <property type="match status" value="2"/>
</dbReference>
<dbReference type="Pfam" id="PF08447">
    <property type="entry name" value="PAS_3"/>
    <property type="match status" value="1"/>
</dbReference>
<dbReference type="SMART" id="SM00283">
    <property type="entry name" value="MA"/>
    <property type="match status" value="1"/>
</dbReference>
<dbReference type="PROSITE" id="PS50113">
    <property type="entry name" value="PAC"/>
    <property type="match status" value="2"/>
</dbReference>
<evidence type="ECO:0000259" key="6">
    <source>
        <dbReference type="PROSITE" id="PS50111"/>
    </source>
</evidence>
<dbReference type="Pfam" id="PF00015">
    <property type="entry name" value="MCPsignal"/>
    <property type="match status" value="1"/>
</dbReference>
<dbReference type="Gene3D" id="1.10.287.950">
    <property type="entry name" value="Methyl-accepting chemotaxis protein"/>
    <property type="match status" value="1"/>
</dbReference>
<dbReference type="InterPro" id="IPR004089">
    <property type="entry name" value="MCPsignal_dom"/>
</dbReference>
<dbReference type="SMART" id="SM00091">
    <property type="entry name" value="PAS"/>
    <property type="match status" value="2"/>
</dbReference>
<feature type="compositionally biased region" description="Basic and acidic residues" evidence="5">
    <location>
        <begin position="584"/>
        <end position="598"/>
    </location>
</feature>
<feature type="domain" description="Methyl-accepting transducer" evidence="6">
    <location>
        <begin position="305"/>
        <end position="534"/>
    </location>
</feature>
<evidence type="ECO:0000313" key="11">
    <source>
        <dbReference type="Proteomes" id="UP000038011"/>
    </source>
</evidence>
<dbReference type="RefSeq" id="WP_053999594.1">
    <property type="nucleotide sequence ID" value="NZ_JXMU01000017.1"/>
</dbReference>
<feature type="region of interest" description="Disordered" evidence="5">
    <location>
        <begin position="578"/>
        <end position="621"/>
    </location>
</feature>
<proteinExistence type="inferred from homology"/>
<dbReference type="PATRIC" id="fig|1514904.3.peg.1221"/>
<evidence type="ECO:0000313" key="10">
    <source>
        <dbReference type="EMBL" id="KPB00716.1"/>
    </source>
</evidence>
<evidence type="ECO:0000256" key="4">
    <source>
        <dbReference type="PROSITE-ProRule" id="PRU00284"/>
    </source>
</evidence>
<feature type="domain" description="PAC" evidence="8">
    <location>
        <begin position="84"/>
        <end position="136"/>
    </location>
</feature>
<dbReference type="InterPro" id="IPR051310">
    <property type="entry name" value="MCP_chemotaxis"/>
</dbReference>
<comment type="similarity">
    <text evidence="3">Belongs to the methyl-accepting chemotaxis (MCP) protein family.</text>
</comment>
<dbReference type="PROSITE" id="PS50885">
    <property type="entry name" value="HAMP"/>
    <property type="match status" value="1"/>
</dbReference>
<gene>
    <name evidence="10" type="ORF">SU32_11890</name>
</gene>
<dbReference type="InterPro" id="IPR000014">
    <property type="entry name" value="PAS"/>
</dbReference>
<dbReference type="Pfam" id="PF13426">
    <property type="entry name" value="PAS_9"/>
    <property type="match status" value="1"/>
</dbReference>
<dbReference type="SUPFAM" id="SSF55785">
    <property type="entry name" value="PYP-like sensor domain (PAS domain)"/>
    <property type="match status" value="2"/>
</dbReference>
<dbReference type="PROSITE" id="PS50112">
    <property type="entry name" value="PAS"/>
    <property type="match status" value="2"/>
</dbReference>
<evidence type="ECO:0000259" key="8">
    <source>
        <dbReference type="PROSITE" id="PS50113"/>
    </source>
</evidence>
<keyword evidence="2" id="KW-0145">Chemotaxis</keyword>
<evidence type="ECO:0000256" key="1">
    <source>
        <dbReference type="ARBA" id="ARBA00004370"/>
    </source>
</evidence>
<keyword evidence="4" id="KW-0807">Transducer</keyword>
<dbReference type="InterPro" id="IPR000700">
    <property type="entry name" value="PAS-assoc_C"/>
</dbReference>
<evidence type="ECO:0008006" key="12">
    <source>
        <dbReference type="Google" id="ProtNLM"/>
    </source>
</evidence>
<dbReference type="SMART" id="SM00086">
    <property type="entry name" value="PAC"/>
    <property type="match status" value="2"/>
</dbReference>
<evidence type="ECO:0000259" key="7">
    <source>
        <dbReference type="PROSITE" id="PS50112"/>
    </source>
</evidence>
<organism evidence="10 11">
    <name type="scientific">Ahrensia marina</name>
    <dbReference type="NCBI Taxonomy" id="1514904"/>
    <lineage>
        <taxon>Bacteria</taxon>
        <taxon>Pseudomonadati</taxon>
        <taxon>Pseudomonadota</taxon>
        <taxon>Alphaproteobacteria</taxon>
        <taxon>Hyphomicrobiales</taxon>
        <taxon>Ahrensiaceae</taxon>
        <taxon>Ahrensia</taxon>
    </lineage>
</organism>
<dbReference type="CDD" id="cd00130">
    <property type="entry name" value="PAS"/>
    <property type="match status" value="2"/>
</dbReference>
<evidence type="ECO:0000256" key="3">
    <source>
        <dbReference type="ARBA" id="ARBA00029447"/>
    </source>
</evidence>
<dbReference type="PRINTS" id="PR00260">
    <property type="entry name" value="CHEMTRNSDUCR"/>
</dbReference>
<reference evidence="10 11" key="1">
    <citation type="submission" date="2015-01" db="EMBL/GenBank/DDBJ databases">
        <title>Ahrensia donghaiensis sp. nov., a novel dimethylsulphoniopropionate-cleavage bacterium isolated from seawater and emended descriptions of the genus Ahrensia and Ahrensia kielensis.</title>
        <authorList>
            <person name="Liu J."/>
        </authorList>
    </citation>
    <scope>NUCLEOTIDE SEQUENCE [LARGE SCALE GENOMIC DNA]</scope>
    <source>
        <strain evidence="10 11">LZD062</strain>
    </source>
</reference>
<protein>
    <recommendedName>
        <fullName evidence="12">Chemotaxis protein</fullName>
    </recommendedName>
</protein>
<dbReference type="GO" id="GO:0006935">
    <property type="term" value="P:chemotaxis"/>
    <property type="evidence" value="ECO:0007669"/>
    <property type="project" value="UniProtKB-KW"/>
</dbReference>
<name>A0A0M9GM72_9HYPH</name>
<dbReference type="InterPro" id="IPR003660">
    <property type="entry name" value="HAMP_dom"/>
</dbReference>
<evidence type="ECO:0000256" key="5">
    <source>
        <dbReference type="SAM" id="MobiDB-lite"/>
    </source>
</evidence>
<evidence type="ECO:0000259" key="9">
    <source>
        <dbReference type="PROSITE" id="PS50885"/>
    </source>
</evidence>
<feature type="domain" description="PAS" evidence="7">
    <location>
        <begin position="138"/>
        <end position="186"/>
    </location>
</feature>
<keyword evidence="11" id="KW-1185">Reference proteome</keyword>
<dbReference type="GO" id="GO:0016020">
    <property type="term" value="C:membrane"/>
    <property type="evidence" value="ECO:0007669"/>
    <property type="project" value="UniProtKB-SubCell"/>
</dbReference>
<dbReference type="PROSITE" id="PS50111">
    <property type="entry name" value="CHEMOTAXIS_TRANSDUC_2"/>
    <property type="match status" value="1"/>
</dbReference>
<dbReference type="InterPro" id="IPR004090">
    <property type="entry name" value="Chemotax_Me-accpt_rcpt"/>
</dbReference>
<comment type="subcellular location">
    <subcellularLocation>
        <location evidence="1">Membrane</location>
    </subcellularLocation>
</comment>
<dbReference type="NCBIfam" id="TIGR00229">
    <property type="entry name" value="sensory_box"/>
    <property type="match status" value="2"/>
</dbReference>
<dbReference type="STRING" id="1514904.SU32_11890"/>
<feature type="domain" description="PAS" evidence="7">
    <location>
        <begin position="29"/>
        <end position="55"/>
    </location>
</feature>
<dbReference type="InterPro" id="IPR035965">
    <property type="entry name" value="PAS-like_dom_sf"/>
</dbReference>
<sequence length="621" mass="67572">MIAFSSKHSNNAVSILAAIDKSAACIEFDPQGNILDANENFCKVTGYDLKEIVGKHHSMFVDKAYAESKEYQDFWQDLRNGNFNSSEFSRFDKNGKEFWIRATYNPVTDNRGRTKKVVKLAYDITKEKNEAFDNAARLDAMSKSSAIIEFNIDGTILWANEPFCQTLGYSLEEIVGKKHSMFVHPEFAQSQEYKDHWTTLRSGQCVSGEFKRMGKGGNDVFIQANYHPTKDSRGNIVKVIKFATDITPRLSAIERIGQSLQALATGDLTANIDDVTFENDMEGLRQNLNHALSQFSSAFNGVSGASGSIRTGIREFVTASDDLSQRTERQAATLEETAANLNNITENIRLSSKSAEETQTVAKEATKDAKRSGEVVERALDAMRLIEGSATEISKIISVIDEIAFQTNLLALNAGVEAARAGDAGRGFAVVATEVRDLAQRSASAAKEIEALILKSGQQVKQGSKLVDEAGGALKRISQQVVQISEAIDGIAARSSEQAGTISEINLTVGEIEKGTQQNAAMAEEATAACHSLNTEATELEKLVSKFKSGQTVSHRAVSLAAVAAPKPQAKPIAVSEKVPVKGAETRSEKPQVRHSEKPAPVPENYVSGNAAVDMDNWEEF</sequence>
<feature type="domain" description="HAMP" evidence="9">
    <location>
        <begin position="247"/>
        <end position="300"/>
    </location>
</feature>
<dbReference type="CDD" id="cd11386">
    <property type="entry name" value="MCP_signal"/>
    <property type="match status" value="1"/>
</dbReference>
<dbReference type="EMBL" id="JXMU01000017">
    <property type="protein sequence ID" value="KPB00716.1"/>
    <property type="molecule type" value="Genomic_DNA"/>
</dbReference>
<dbReference type="OrthoDB" id="9765776at2"/>
<dbReference type="InterPro" id="IPR001610">
    <property type="entry name" value="PAC"/>
</dbReference>
<dbReference type="PANTHER" id="PTHR43531">
    <property type="entry name" value="PROTEIN ICFG"/>
    <property type="match status" value="1"/>
</dbReference>
<dbReference type="InterPro" id="IPR013655">
    <property type="entry name" value="PAS_fold_3"/>
</dbReference>
<dbReference type="FunFam" id="1.10.287.950:FF:000001">
    <property type="entry name" value="Methyl-accepting chemotaxis sensory transducer"/>
    <property type="match status" value="1"/>
</dbReference>
<dbReference type="SUPFAM" id="SSF58104">
    <property type="entry name" value="Methyl-accepting chemotaxis protein (MCP) signaling domain"/>
    <property type="match status" value="1"/>
</dbReference>
<dbReference type="PANTHER" id="PTHR43531:SF11">
    <property type="entry name" value="METHYL-ACCEPTING CHEMOTAXIS PROTEIN 3"/>
    <property type="match status" value="1"/>
</dbReference>
<feature type="domain" description="PAC" evidence="8">
    <location>
        <begin position="206"/>
        <end position="258"/>
    </location>
</feature>
<evidence type="ECO:0000256" key="2">
    <source>
        <dbReference type="ARBA" id="ARBA00022500"/>
    </source>
</evidence>
<dbReference type="GO" id="GO:0007165">
    <property type="term" value="P:signal transduction"/>
    <property type="evidence" value="ECO:0007669"/>
    <property type="project" value="UniProtKB-KW"/>
</dbReference>
<dbReference type="GO" id="GO:0004888">
    <property type="term" value="F:transmembrane signaling receptor activity"/>
    <property type="evidence" value="ECO:0007669"/>
    <property type="project" value="InterPro"/>
</dbReference>
<dbReference type="Proteomes" id="UP000038011">
    <property type="component" value="Unassembled WGS sequence"/>
</dbReference>
<comment type="caution">
    <text evidence="10">The sequence shown here is derived from an EMBL/GenBank/DDBJ whole genome shotgun (WGS) entry which is preliminary data.</text>
</comment>